<evidence type="ECO:0000256" key="2">
    <source>
        <dbReference type="ARBA" id="ARBA00022679"/>
    </source>
</evidence>
<reference evidence="6 7" key="1">
    <citation type="submission" date="2007-08" db="EMBL/GenBank/DDBJ databases">
        <title>Complete sequence of Thermotoga lettingae TMO.</title>
        <authorList>
            <consortium name="US DOE Joint Genome Institute"/>
            <person name="Copeland A."/>
            <person name="Lucas S."/>
            <person name="Lapidus A."/>
            <person name="Barry K."/>
            <person name="Glavina del Rio T."/>
            <person name="Dalin E."/>
            <person name="Tice H."/>
            <person name="Pitluck S."/>
            <person name="Foster B."/>
            <person name="Bruce D."/>
            <person name="Schmutz J."/>
            <person name="Larimer F."/>
            <person name="Land M."/>
            <person name="Hauser L."/>
            <person name="Kyrpides N."/>
            <person name="Mikhailova N."/>
            <person name="Nelson K."/>
            <person name="Gogarten J.P."/>
            <person name="Noll K."/>
            <person name="Richardson P."/>
        </authorList>
    </citation>
    <scope>NUCLEOTIDE SEQUENCE [LARGE SCALE GENOMIC DNA]</scope>
    <source>
        <strain evidence="7">ATCC BAA-301 / DSM 14385 / NBRC 107922 / TMO</strain>
    </source>
</reference>
<organism evidence="6 7">
    <name type="scientific">Pseudothermotoga lettingae (strain ATCC BAA-301 / DSM 14385 / NBRC 107922 / TMO)</name>
    <name type="common">Thermotoga lettingae</name>
    <dbReference type="NCBI Taxonomy" id="416591"/>
    <lineage>
        <taxon>Bacteria</taxon>
        <taxon>Thermotogati</taxon>
        <taxon>Thermotogota</taxon>
        <taxon>Thermotogae</taxon>
        <taxon>Thermotogales</taxon>
        <taxon>Thermotogaceae</taxon>
        <taxon>Pseudothermotoga</taxon>
    </lineage>
</organism>
<name>A8F386_PSELT</name>
<feature type="domain" description="Carbohydrate kinase FGGY C-terminal" evidence="5">
    <location>
        <begin position="256"/>
        <end position="436"/>
    </location>
</feature>
<proteinExistence type="inferred from homology"/>
<sequence>MEMYIGVDIGTTAVKTIVYNSDAKKIEMDVSQSYEAFSKGHGQFEQDPRQIERAVFETLKQVSKSFTNVRAIVLDSALHTVMLLNGDFEPLSNVIPWLDERSVDHVKKVISDNQLSKHLHLKTGCPPDTVYPLYKLLWIKQNEKDMLNSASKIVSLKDYVIYKLTGDLVSDIGVASGSGYMDIEKKVWCEELLKDFLEISSEKLPQLVSPKTVLRLSKEAAKITGLPEGLPVVVGISDAAASSIGAGAFVENSITISVGSSAAIRAVLNHPVKQYPVSSIWCYVLDENHYISGAAIKNGGYVFDWYVKLFCCYDHETIVKKVEENLNFLDEKPVLFYPFIFGKRFPEFDPSPRAKFDNLTSTTTQEQVARSVLEGIAFNLKRAFDVVKTIPDSLEKVFATGGLTRATVWMKMLSAILNHPILVQSKRQGAALGTILYFLSKGDLHSIGGYLSNNEVEIFRPDRSLFEYYSKLYRMWVENF</sequence>
<dbReference type="InterPro" id="IPR018484">
    <property type="entry name" value="FGGY_N"/>
</dbReference>
<dbReference type="GO" id="GO:0005975">
    <property type="term" value="P:carbohydrate metabolic process"/>
    <property type="evidence" value="ECO:0007669"/>
    <property type="project" value="InterPro"/>
</dbReference>
<dbReference type="eggNOG" id="COG1070">
    <property type="taxonomic scope" value="Bacteria"/>
</dbReference>
<accession>A8F386</accession>
<dbReference type="Gene3D" id="3.30.420.40">
    <property type="match status" value="2"/>
</dbReference>
<evidence type="ECO:0000259" key="4">
    <source>
        <dbReference type="Pfam" id="PF00370"/>
    </source>
</evidence>
<dbReference type="InterPro" id="IPR000577">
    <property type="entry name" value="Carb_kinase_FGGY"/>
</dbReference>
<dbReference type="Pfam" id="PF02782">
    <property type="entry name" value="FGGY_C"/>
    <property type="match status" value="1"/>
</dbReference>
<dbReference type="InterPro" id="IPR043129">
    <property type="entry name" value="ATPase_NBD"/>
</dbReference>
<dbReference type="CDD" id="cd07770">
    <property type="entry name" value="ASKHA_NBD_FGGY_GntK"/>
    <property type="match status" value="1"/>
</dbReference>
<dbReference type="HOGENOM" id="CLU_009281_3_0_0"/>
<feature type="domain" description="Carbohydrate kinase FGGY N-terminal" evidence="4">
    <location>
        <begin position="3"/>
        <end position="245"/>
    </location>
</feature>
<dbReference type="AlphaFoldDB" id="A8F386"/>
<dbReference type="Pfam" id="PF00370">
    <property type="entry name" value="FGGY_N"/>
    <property type="match status" value="1"/>
</dbReference>
<evidence type="ECO:0000256" key="3">
    <source>
        <dbReference type="ARBA" id="ARBA00022777"/>
    </source>
</evidence>
<keyword evidence="3 6" id="KW-0418">Kinase</keyword>
<dbReference type="SUPFAM" id="SSF53067">
    <property type="entry name" value="Actin-like ATPase domain"/>
    <property type="match status" value="2"/>
</dbReference>
<dbReference type="PIRSF" id="PIRSF000538">
    <property type="entry name" value="GlpK"/>
    <property type="match status" value="1"/>
</dbReference>
<evidence type="ECO:0000256" key="1">
    <source>
        <dbReference type="ARBA" id="ARBA00009156"/>
    </source>
</evidence>
<evidence type="ECO:0000259" key="5">
    <source>
        <dbReference type="Pfam" id="PF02782"/>
    </source>
</evidence>
<dbReference type="Proteomes" id="UP000002016">
    <property type="component" value="Chromosome"/>
</dbReference>
<comment type="similarity">
    <text evidence="1">Belongs to the FGGY kinase family.</text>
</comment>
<dbReference type="PANTHER" id="PTHR43095">
    <property type="entry name" value="SUGAR KINASE"/>
    <property type="match status" value="1"/>
</dbReference>
<evidence type="ECO:0000313" key="7">
    <source>
        <dbReference type="Proteomes" id="UP000002016"/>
    </source>
</evidence>
<keyword evidence="7" id="KW-1185">Reference proteome</keyword>
<evidence type="ECO:0000313" key="6">
    <source>
        <dbReference type="EMBL" id="ABV32620.1"/>
    </source>
</evidence>
<dbReference type="PANTHER" id="PTHR43095:SF2">
    <property type="entry name" value="GLUCONOKINASE"/>
    <property type="match status" value="1"/>
</dbReference>
<dbReference type="STRING" id="416591.Tlet_0048"/>
<dbReference type="InterPro" id="IPR050406">
    <property type="entry name" value="FGGY_Carb_Kinase"/>
</dbReference>
<keyword evidence="2" id="KW-0808">Transferase</keyword>
<dbReference type="GO" id="GO:0016301">
    <property type="term" value="F:kinase activity"/>
    <property type="evidence" value="ECO:0007669"/>
    <property type="project" value="UniProtKB-KW"/>
</dbReference>
<reference evidence="6 7" key="2">
    <citation type="journal article" date="2009" name="Proc. Natl. Acad. Sci. U.S.A.">
        <title>On the chimeric nature, thermophilic origin, and phylogenetic placement of the Thermotogales.</title>
        <authorList>
            <person name="Zhaxybayeva O."/>
            <person name="Swithers K.S."/>
            <person name="Lapierre P."/>
            <person name="Fournier G.P."/>
            <person name="Bickhart D.M."/>
            <person name="DeBoy R.T."/>
            <person name="Nelson K.E."/>
            <person name="Nesbo C.L."/>
            <person name="Doolittle W.F."/>
            <person name="Gogarten J.P."/>
            <person name="Noll K.M."/>
        </authorList>
    </citation>
    <scope>NUCLEOTIDE SEQUENCE [LARGE SCALE GENOMIC DNA]</scope>
    <source>
        <strain evidence="7">ATCC BAA-301 / DSM 14385 / NBRC 107922 / TMO</strain>
    </source>
</reference>
<dbReference type="EMBL" id="CP000812">
    <property type="protein sequence ID" value="ABV32620.1"/>
    <property type="molecule type" value="Genomic_DNA"/>
</dbReference>
<protein>
    <submittedName>
        <fullName evidence="6">Carbohydrate kinase FGGY</fullName>
    </submittedName>
</protein>
<dbReference type="InterPro" id="IPR018485">
    <property type="entry name" value="FGGY_C"/>
</dbReference>
<dbReference type="RefSeq" id="WP_012002101.1">
    <property type="nucleotide sequence ID" value="NC_009828.1"/>
</dbReference>
<gene>
    <name evidence="6" type="ordered locus">Tlet_0048</name>
</gene>
<dbReference type="KEGG" id="tle:Tlet_0048"/>